<evidence type="ECO:0000313" key="1">
    <source>
        <dbReference type="EMBL" id="KKK52922.1"/>
    </source>
</evidence>
<dbReference type="EMBL" id="LAZR01066772">
    <property type="protein sequence ID" value="KKK52922.1"/>
    <property type="molecule type" value="Genomic_DNA"/>
</dbReference>
<protein>
    <recommendedName>
        <fullName evidence="2">CopG family transcriptional regulator</fullName>
    </recommendedName>
</protein>
<accession>A0A0F8W818</accession>
<reference evidence="1" key="1">
    <citation type="journal article" date="2015" name="Nature">
        <title>Complex archaea that bridge the gap between prokaryotes and eukaryotes.</title>
        <authorList>
            <person name="Spang A."/>
            <person name="Saw J.H."/>
            <person name="Jorgensen S.L."/>
            <person name="Zaremba-Niedzwiedzka K."/>
            <person name="Martijn J."/>
            <person name="Lind A.E."/>
            <person name="van Eijk R."/>
            <person name="Schleper C."/>
            <person name="Guy L."/>
            <person name="Ettema T.J."/>
        </authorList>
    </citation>
    <scope>NUCLEOTIDE SEQUENCE</scope>
</reference>
<dbReference type="AlphaFoldDB" id="A0A0F8W818"/>
<evidence type="ECO:0008006" key="2">
    <source>
        <dbReference type="Google" id="ProtNLM"/>
    </source>
</evidence>
<comment type="caution">
    <text evidence="1">The sequence shown here is derived from an EMBL/GenBank/DDBJ whole genome shotgun (WGS) entry which is preliminary data.</text>
</comment>
<name>A0A0F8W818_9ZZZZ</name>
<proteinExistence type="predicted"/>
<gene>
    <name evidence="1" type="ORF">LCGC14_3100030</name>
</gene>
<organism evidence="1">
    <name type="scientific">marine sediment metagenome</name>
    <dbReference type="NCBI Taxonomy" id="412755"/>
    <lineage>
        <taxon>unclassified sequences</taxon>
        <taxon>metagenomes</taxon>
        <taxon>ecological metagenomes</taxon>
    </lineage>
</organism>
<sequence>MNSKVVEKKTKLTKYQVYLTKDLQEAFIRYIREQYLPEDRVVTAVIRKAIAQFLKKEGYYDNTPQE</sequence>